<sequence>MGTLINATCPKCGKEMEGGYIYSPRQIMWADDDKKKVFAIGDETLVGISMGFTHKKVRAYRCGDCKIVTFEYGSSI</sequence>
<evidence type="ECO:0000313" key="2">
    <source>
        <dbReference type="EMBL" id="MCQ1530963.1"/>
    </source>
</evidence>
<accession>A0ABT1NI55</accession>
<comment type="caution">
    <text evidence="2">The sequence shown here is derived from an EMBL/GenBank/DDBJ whole genome shotgun (WGS) entry which is preliminary data.</text>
</comment>
<dbReference type="Pfam" id="PF20097">
    <property type="entry name" value="DUF6487"/>
    <property type="match status" value="1"/>
</dbReference>
<protein>
    <submittedName>
        <fullName evidence="2">PF20097 family protein</fullName>
    </submittedName>
</protein>
<evidence type="ECO:0000313" key="3">
    <source>
        <dbReference type="Proteomes" id="UP001651880"/>
    </source>
</evidence>
<proteinExistence type="predicted"/>
<dbReference type="RefSeq" id="WP_255228479.1">
    <property type="nucleotide sequence ID" value="NZ_JAJEKE010000016.1"/>
</dbReference>
<reference evidence="2 3" key="1">
    <citation type="submission" date="2021-10" db="EMBL/GenBank/DDBJ databases">
        <title>Lutispora strain m25 sp. nov., a thermophilic, non-spore-forming bacterium isolated from a lab-scale methanogenic bioreactor digesting anaerobic sludge.</title>
        <authorList>
            <person name="El Houari A."/>
            <person name="Mcdonald J."/>
        </authorList>
    </citation>
    <scope>NUCLEOTIDE SEQUENCE [LARGE SCALE GENOMIC DNA]</scope>
    <source>
        <strain evidence="3">m25</strain>
    </source>
</reference>
<feature type="domain" description="DUF6487" evidence="1">
    <location>
        <begin position="9"/>
        <end position="72"/>
    </location>
</feature>
<keyword evidence="3" id="KW-1185">Reference proteome</keyword>
<dbReference type="InterPro" id="IPR045504">
    <property type="entry name" value="DUF6487"/>
</dbReference>
<name>A0ABT1NI55_9FIRM</name>
<evidence type="ECO:0000259" key="1">
    <source>
        <dbReference type="Pfam" id="PF20097"/>
    </source>
</evidence>
<dbReference type="Proteomes" id="UP001651880">
    <property type="component" value="Unassembled WGS sequence"/>
</dbReference>
<gene>
    <name evidence="2" type="ORF">LJD61_15640</name>
</gene>
<dbReference type="EMBL" id="JAJEKE010000016">
    <property type="protein sequence ID" value="MCQ1530963.1"/>
    <property type="molecule type" value="Genomic_DNA"/>
</dbReference>
<organism evidence="2 3">
    <name type="scientific">Lutispora saccharofermentans</name>
    <dbReference type="NCBI Taxonomy" id="3024236"/>
    <lineage>
        <taxon>Bacteria</taxon>
        <taxon>Bacillati</taxon>
        <taxon>Bacillota</taxon>
        <taxon>Clostridia</taxon>
        <taxon>Lutisporales</taxon>
        <taxon>Lutisporaceae</taxon>
        <taxon>Lutispora</taxon>
    </lineage>
</organism>